<sequence length="77" mass="9140">LLIAIAQSKNPNRRKCNHKCLFFRMSNNVSKQGKGRRRMKDVKKCEPDHRDRHQFPDGRREREDQIYLSASFTPIGQ</sequence>
<name>A0A0R3R0I3_9BILA</name>
<evidence type="ECO:0000256" key="1">
    <source>
        <dbReference type="SAM" id="MobiDB-lite"/>
    </source>
</evidence>
<protein>
    <submittedName>
        <fullName evidence="2">GCM domain-containing protein</fullName>
    </submittedName>
</protein>
<accession>A0A0R3R0I3</accession>
<evidence type="ECO:0000313" key="2">
    <source>
        <dbReference type="WBParaSite" id="BTMF_0001351401-mRNA-1"/>
    </source>
</evidence>
<organism evidence="2">
    <name type="scientific">Brugia timori</name>
    <dbReference type="NCBI Taxonomy" id="42155"/>
    <lineage>
        <taxon>Eukaryota</taxon>
        <taxon>Metazoa</taxon>
        <taxon>Ecdysozoa</taxon>
        <taxon>Nematoda</taxon>
        <taxon>Chromadorea</taxon>
        <taxon>Rhabditida</taxon>
        <taxon>Spirurina</taxon>
        <taxon>Spiruromorpha</taxon>
        <taxon>Filarioidea</taxon>
        <taxon>Onchocercidae</taxon>
        <taxon>Brugia</taxon>
    </lineage>
</organism>
<reference evidence="2" key="1">
    <citation type="submission" date="2017-02" db="UniProtKB">
        <authorList>
            <consortium name="WormBaseParasite"/>
        </authorList>
    </citation>
    <scope>IDENTIFICATION</scope>
</reference>
<feature type="region of interest" description="Disordered" evidence="1">
    <location>
        <begin position="30"/>
        <end position="77"/>
    </location>
</feature>
<proteinExistence type="predicted"/>
<dbReference type="WBParaSite" id="BTMF_0001351401-mRNA-1">
    <property type="protein sequence ID" value="BTMF_0001351401-mRNA-1"/>
    <property type="gene ID" value="BTMF_0001351401"/>
</dbReference>
<feature type="compositionally biased region" description="Basic and acidic residues" evidence="1">
    <location>
        <begin position="42"/>
        <end position="65"/>
    </location>
</feature>
<feature type="compositionally biased region" description="Polar residues" evidence="1">
    <location>
        <begin position="68"/>
        <end position="77"/>
    </location>
</feature>
<dbReference type="AlphaFoldDB" id="A0A0R3R0I3"/>